<feature type="transmembrane region" description="Helical" evidence="1">
    <location>
        <begin position="480"/>
        <end position="501"/>
    </location>
</feature>
<feature type="transmembrane region" description="Helical" evidence="1">
    <location>
        <begin position="264"/>
        <end position="283"/>
    </location>
</feature>
<feature type="transmembrane region" description="Helical" evidence="1">
    <location>
        <begin position="235"/>
        <end position="258"/>
    </location>
</feature>
<feature type="transmembrane region" description="Helical" evidence="1">
    <location>
        <begin position="457"/>
        <end position="474"/>
    </location>
</feature>
<feature type="transmembrane region" description="Helical" evidence="1">
    <location>
        <begin position="173"/>
        <end position="195"/>
    </location>
</feature>
<proteinExistence type="predicted"/>
<feature type="transmembrane region" description="Helical" evidence="1">
    <location>
        <begin position="406"/>
        <end position="425"/>
    </location>
</feature>
<dbReference type="STRING" id="1221996.QY95_01803"/>
<protein>
    <submittedName>
        <fullName evidence="3">Membrane protein</fullName>
    </submittedName>
</protein>
<feature type="domain" description="DUF2157" evidence="2">
    <location>
        <begin position="12"/>
        <end position="114"/>
    </location>
</feature>
<dbReference type="OrthoDB" id="4868247at2"/>
<feature type="transmembrane region" description="Helical" evidence="1">
    <location>
        <begin position="148"/>
        <end position="166"/>
    </location>
</feature>
<feature type="transmembrane region" description="Helical" evidence="1">
    <location>
        <begin position="508"/>
        <end position="526"/>
    </location>
</feature>
<feature type="transmembrane region" description="Helical" evidence="1">
    <location>
        <begin position="384"/>
        <end position="399"/>
    </location>
</feature>
<feature type="transmembrane region" description="Helical" evidence="1">
    <location>
        <begin position="94"/>
        <end position="111"/>
    </location>
</feature>
<feature type="transmembrane region" description="Helical" evidence="1">
    <location>
        <begin position="532"/>
        <end position="554"/>
    </location>
</feature>
<evidence type="ECO:0000256" key="1">
    <source>
        <dbReference type="SAM" id="Phobius"/>
    </source>
</evidence>
<gene>
    <name evidence="3" type="ORF">QY95_01803</name>
</gene>
<sequence>MFAHKRGDVPYILGLVFLLSGVIYFFASNWPLMDRPVKLALSLLLVSGCFILSVIYKKSATFLYLSNWWLVASAVSFGAAVALIGQMFNSHADSYTLFLIWLIPVLVFAFLTKYQPFYWMAFLLFELTIWLKIYPTGVWLEYSETEELIIHLLVITGHSLLFYWLQRAGLQKLSLAALAVAQYSALFILNSHSIYQLVEDFTSMSLFYALLHTLYIAFIYVYWRSYMTERAKHPAEMAIHLFAFGIYAVYNGFIIYFSVLGENVFLAGFPLLFVLFVFSIYVLTKLAKTSEHAEEKWKRYTYKLIVGIFSFLGTLIAIFSISSFVILLFSFGASIWIGFLAAGILCLAASCAISKREWAVIRLTLQITGIAFVFLASFIKGDAWIFWVITALFIVLNFLPNIKGRAFYYAAANGAALAAVLYTFSDVGLSTSWLRLILLVFGLLNAMLFFHLKQHVLRLPAYWLSLAYFLFMTIEEAGQPVIWAVVLHLVTLIYLYIHLAYPKGSTRLYRWSTWLALIIFLTWKYYEFIWQLLHKSLALFLVSAICFGLFYFWGRRYTEEARTIQSWNIKLVTAVLLVQLLFIGAAFWQKEQLLQNGELVALELVPIDPRSMLQGDYVELRYAIHTAYQEQQQTGETTEGRLLVELRESNETIVYQEEHVPVYQPVQFHPADQSLKAQEGTVIIQGSGRFGQLDLGIEHFFIPEGSGAEWEEKNIALVRIAENGDAILEMLVEH</sequence>
<dbReference type="Pfam" id="PF09925">
    <property type="entry name" value="DUF2157"/>
    <property type="match status" value="1"/>
</dbReference>
<feature type="transmembrane region" description="Helical" evidence="1">
    <location>
        <begin position="360"/>
        <end position="378"/>
    </location>
</feature>
<keyword evidence="1" id="KW-0812">Transmembrane</keyword>
<dbReference type="InterPro" id="IPR018677">
    <property type="entry name" value="DUF2157"/>
</dbReference>
<feature type="transmembrane region" description="Helical" evidence="1">
    <location>
        <begin position="68"/>
        <end position="88"/>
    </location>
</feature>
<keyword evidence="1" id="KW-0472">Membrane</keyword>
<keyword evidence="4" id="KW-1185">Reference proteome</keyword>
<feature type="transmembrane region" description="Helical" evidence="1">
    <location>
        <begin position="431"/>
        <end position="450"/>
    </location>
</feature>
<evidence type="ECO:0000259" key="2">
    <source>
        <dbReference type="Pfam" id="PF09925"/>
    </source>
</evidence>
<comment type="caution">
    <text evidence="3">The sequence shown here is derived from an EMBL/GenBank/DDBJ whole genome shotgun (WGS) entry which is preliminary data.</text>
</comment>
<feature type="transmembrane region" description="Helical" evidence="1">
    <location>
        <begin position="9"/>
        <end position="27"/>
    </location>
</feature>
<dbReference type="Proteomes" id="UP000031563">
    <property type="component" value="Unassembled WGS sequence"/>
</dbReference>
<feature type="transmembrane region" description="Helical" evidence="1">
    <location>
        <begin position="39"/>
        <end position="56"/>
    </location>
</feature>
<accession>A0A0F5I4G7</accession>
<reference evidence="3" key="1">
    <citation type="submission" date="2015-02" db="EMBL/GenBank/DDBJ databases">
        <title>Genome Assembly of Bacillaceae bacterium MTCC 8252.</title>
        <authorList>
            <person name="Verma A."/>
            <person name="Khatri I."/>
            <person name="Mual P."/>
            <person name="Subramanian S."/>
            <person name="Krishnamurthi S."/>
        </authorList>
    </citation>
    <scope>NUCLEOTIDE SEQUENCE [LARGE SCALE GENOMIC DNA]</scope>
    <source>
        <strain evidence="3">MTCC 8252</strain>
    </source>
</reference>
<organism evidence="3 4">
    <name type="scientific">Bacillus thermotolerans</name>
    <name type="common">Quasibacillus thermotolerans</name>
    <dbReference type="NCBI Taxonomy" id="1221996"/>
    <lineage>
        <taxon>Bacteria</taxon>
        <taxon>Bacillati</taxon>
        <taxon>Bacillota</taxon>
        <taxon>Bacilli</taxon>
        <taxon>Bacillales</taxon>
        <taxon>Bacillaceae</taxon>
        <taxon>Bacillus</taxon>
    </lineage>
</organism>
<feature type="transmembrane region" description="Helical" evidence="1">
    <location>
        <begin position="566"/>
        <end position="588"/>
    </location>
</feature>
<keyword evidence="1" id="KW-1133">Transmembrane helix</keyword>
<evidence type="ECO:0000313" key="3">
    <source>
        <dbReference type="EMBL" id="KKB40170.1"/>
    </source>
</evidence>
<feature type="transmembrane region" description="Helical" evidence="1">
    <location>
        <begin position="118"/>
        <end position="136"/>
    </location>
</feature>
<feature type="transmembrane region" description="Helical" evidence="1">
    <location>
        <begin position="304"/>
        <end position="329"/>
    </location>
</feature>
<dbReference type="InterPro" id="IPR025833">
    <property type="entry name" value="GDYXXLXY"/>
</dbReference>
<name>A0A0F5I4G7_BACTR</name>
<dbReference type="AlphaFoldDB" id="A0A0F5I4G7"/>
<feature type="transmembrane region" description="Helical" evidence="1">
    <location>
        <begin position="335"/>
        <end position="353"/>
    </location>
</feature>
<evidence type="ECO:0000313" key="4">
    <source>
        <dbReference type="Proteomes" id="UP000031563"/>
    </source>
</evidence>
<dbReference type="Pfam" id="PF14345">
    <property type="entry name" value="GDYXXLXY"/>
    <property type="match status" value="1"/>
</dbReference>
<dbReference type="RefSeq" id="WP_040037005.1">
    <property type="nucleotide sequence ID" value="NZ_JWIQ02000025.1"/>
</dbReference>
<dbReference type="EMBL" id="JWIR02000032">
    <property type="protein sequence ID" value="KKB40170.1"/>
    <property type="molecule type" value="Genomic_DNA"/>
</dbReference>
<feature type="transmembrane region" description="Helical" evidence="1">
    <location>
        <begin position="201"/>
        <end position="223"/>
    </location>
</feature>